<protein>
    <submittedName>
        <fullName evidence="1">Uncharacterized protein</fullName>
    </submittedName>
</protein>
<reference evidence="1 2" key="1">
    <citation type="submission" date="2014-07" db="EMBL/GenBank/DDBJ databases">
        <title>Genome sequence of Lactococcus lactis subsp. lactis NCDO 2118, a GABA-producing strain.</title>
        <authorList>
            <person name="Oliveira L.C."/>
            <person name="Saraiva T.D.L."/>
            <person name="Soares S.C."/>
            <person name="Ramos R.T.J."/>
            <person name="Sa P.H.C.G."/>
            <person name="Carneiro A.R."/>
            <person name="Miranda F."/>
            <person name="Freire M."/>
            <person name="Renan W."/>
            <person name="Oliveira A.F.Jr."/>
            <person name="Santos A.R."/>
            <person name="Pinto A.C."/>
            <person name="Souza B.M."/>
            <person name="Castro C.P."/>
            <person name="Diniz C.A.A."/>
            <person name="Rocha C.S."/>
            <person name="Mariano D.C.B."/>
            <person name="Aguiar E.L."/>
            <person name="Folador E.L."/>
            <person name="Barbosa E.G.V."/>
            <person name="Aburjaile F.F."/>
            <person name="Goncalves L.A."/>
            <person name="Guimaraes L.C."/>
            <person name="Azevedo M.S.P."/>
            <person name="Agresti P.C.M."/>
            <person name="Faria R.F."/>
            <person name="Tiwari S."/>
            <person name="Almeida S.S."/>
            <person name="Hassan S.S."/>
            <person name="Pereira V.B."/>
            <person name="Abreu V.A.C."/>
            <person name="Pereira U.P."/>
            <person name="Dorella F.A."/>
            <person name="Carvalho A.F."/>
            <person name="Pereira F.L."/>
            <person name="Leal C.A.G."/>
            <person name="Figueiredo H.C.P."/>
            <person name="Silva A."/>
            <person name="Miyoshi A."/>
            <person name="Azevedo V."/>
        </authorList>
    </citation>
    <scope>NUCLEOTIDE SEQUENCE [LARGE SCALE GENOMIC DNA]</scope>
    <source>
        <strain evidence="1 2">NCDO 2118</strain>
    </source>
</reference>
<sequence length="122" mass="13877">MNKINFFCSLSEEGKPVSAFSLNGDSVPSATISFIASLILDSDVEKCTFEVSLLNSPIIHRRKFPDSYVLRDVNRKGLSELQLTFDLKIDQTIVKFMDMPITLKIFDENENILESTMTVYFI</sequence>
<dbReference type="AlphaFoldDB" id="A0ABC8A7H8"/>
<accession>A0ABC8A7H8</accession>
<evidence type="ECO:0000313" key="1">
    <source>
        <dbReference type="EMBL" id="AII13153.1"/>
    </source>
</evidence>
<proteinExistence type="predicted"/>
<dbReference type="Proteomes" id="UP000028594">
    <property type="component" value="Chromosome"/>
</dbReference>
<gene>
    <name evidence="1" type="ORF">NCDO2118_1694</name>
</gene>
<organism evidence="1 2">
    <name type="scientific">Lactococcus lactis subsp. lactis NCDO 2118</name>
    <dbReference type="NCBI Taxonomy" id="1117941"/>
    <lineage>
        <taxon>Bacteria</taxon>
        <taxon>Bacillati</taxon>
        <taxon>Bacillota</taxon>
        <taxon>Bacilli</taxon>
        <taxon>Lactobacillales</taxon>
        <taxon>Streptococcaceae</taxon>
        <taxon>Lactococcus</taxon>
    </lineage>
</organism>
<dbReference type="RefSeq" id="WP_038603638.1">
    <property type="nucleotide sequence ID" value="NZ_CP009054.1"/>
</dbReference>
<dbReference type="EMBL" id="CP009054">
    <property type="protein sequence ID" value="AII13153.1"/>
    <property type="molecule type" value="Genomic_DNA"/>
</dbReference>
<dbReference type="KEGG" id="llx:NCDO2118_1694"/>
<evidence type="ECO:0000313" key="2">
    <source>
        <dbReference type="Proteomes" id="UP000028594"/>
    </source>
</evidence>
<name>A0ABC8A7H8_LACLL</name>